<dbReference type="RefSeq" id="XP_072858505.1">
    <property type="nucleotide sequence ID" value="XM_073002404.1"/>
</dbReference>
<feature type="domain" description="VWFC" evidence="8">
    <location>
        <begin position="1225"/>
        <end position="1284"/>
    </location>
</feature>
<dbReference type="InterPro" id="IPR001007">
    <property type="entry name" value="VWF_dom"/>
</dbReference>
<protein>
    <submittedName>
        <fullName evidence="11">Kielin/chordin-like protein isoform X1</fullName>
    </submittedName>
</protein>
<evidence type="ECO:0000313" key="11">
    <source>
        <dbReference type="RefSeq" id="XP_072858505.1"/>
    </source>
</evidence>
<dbReference type="GeneID" id="110090280"/>
<comment type="subcellular location">
    <subcellularLocation>
        <location evidence="1">Secreted</location>
    </subcellularLocation>
</comment>
<feature type="domain" description="VWFC" evidence="8">
    <location>
        <begin position="1640"/>
        <end position="1695"/>
    </location>
</feature>
<dbReference type="PANTHER" id="PTHR46698:SF2">
    <property type="entry name" value="KIELIN_CHORDIN-LIKE PROTEIN"/>
    <property type="match status" value="1"/>
</dbReference>
<dbReference type="Pfam" id="PF00093">
    <property type="entry name" value="VWC"/>
    <property type="match status" value="8"/>
</dbReference>
<keyword evidence="5" id="KW-1015">Disulfide bond</keyword>
<feature type="domain" description="VWFC" evidence="8">
    <location>
        <begin position="693"/>
        <end position="752"/>
    </location>
</feature>
<evidence type="ECO:0000256" key="3">
    <source>
        <dbReference type="ARBA" id="ARBA00022729"/>
    </source>
</evidence>
<dbReference type="SUPFAM" id="SSF57567">
    <property type="entry name" value="Serine protease inhibitors"/>
    <property type="match status" value="1"/>
</dbReference>
<dbReference type="PROSITE" id="PS50184">
    <property type="entry name" value="VWFC_2"/>
    <property type="match status" value="24"/>
</dbReference>
<dbReference type="Gene3D" id="2.60.120.200">
    <property type="match status" value="1"/>
</dbReference>
<evidence type="ECO:0000256" key="1">
    <source>
        <dbReference type="ARBA" id="ARBA00004613"/>
    </source>
</evidence>
<dbReference type="SMART" id="SM00214">
    <property type="entry name" value="VWC"/>
    <property type="match status" value="28"/>
</dbReference>
<feature type="domain" description="VWFC" evidence="8">
    <location>
        <begin position="1343"/>
        <end position="1404"/>
    </location>
</feature>
<feature type="domain" description="VWFC" evidence="8">
    <location>
        <begin position="1695"/>
        <end position="1753"/>
    </location>
</feature>
<dbReference type="SMART" id="SM00210">
    <property type="entry name" value="TSPN"/>
    <property type="match status" value="1"/>
</dbReference>
<dbReference type="Pfam" id="PF00094">
    <property type="entry name" value="VWD"/>
    <property type="match status" value="1"/>
</dbReference>
<dbReference type="SMART" id="SM00216">
    <property type="entry name" value="VWD"/>
    <property type="match status" value="1"/>
</dbReference>
<proteinExistence type="predicted"/>
<feature type="domain" description="VWFC" evidence="8">
    <location>
        <begin position="635"/>
        <end position="693"/>
    </location>
</feature>
<dbReference type="PANTHER" id="PTHR46698">
    <property type="entry name" value="CROSSVEINLESS 2"/>
    <property type="match status" value="1"/>
</dbReference>
<feature type="signal peptide" evidence="7">
    <location>
        <begin position="1"/>
        <end position="32"/>
    </location>
</feature>
<dbReference type="SUPFAM" id="SSF57603">
    <property type="entry name" value="FnI-like domain"/>
    <property type="match status" value="26"/>
</dbReference>
<dbReference type="Pfam" id="PF23334">
    <property type="entry name" value="VWC2L_2nd"/>
    <property type="match status" value="9"/>
</dbReference>
<evidence type="ECO:0000256" key="7">
    <source>
        <dbReference type="SAM" id="SignalP"/>
    </source>
</evidence>
<feature type="domain" description="VWFC" evidence="8">
    <location>
        <begin position="1753"/>
        <end position="1821"/>
    </location>
</feature>
<gene>
    <name evidence="11" type="primary">KCP</name>
</gene>
<dbReference type="InterPro" id="IPR036084">
    <property type="entry name" value="Ser_inhib-like_sf"/>
</dbReference>
<feature type="domain" description="VWFC" evidence="8">
    <location>
        <begin position="1048"/>
        <end position="1107"/>
    </location>
</feature>
<evidence type="ECO:0000256" key="4">
    <source>
        <dbReference type="ARBA" id="ARBA00022737"/>
    </source>
</evidence>
<feature type="domain" description="VWFC" evidence="8">
    <location>
        <begin position="1168"/>
        <end position="1225"/>
    </location>
</feature>
<dbReference type="InterPro" id="IPR013320">
    <property type="entry name" value="ConA-like_dom_sf"/>
</dbReference>
<feature type="domain" description="VWFC" evidence="8">
    <location>
        <begin position="931"/>
        <end position="990"/>
    </location>
</feature>
<dbReference type="InterPro" id="IPR048287">
    <property type="entry name" value="TSPN-like_N"/>
</dbReference>
<feature type="domain" description="VWFC" evidence="8">
    <location>
        <begin position="459"/>
        <end position="516"/>
    </location>
</feature>
<dbReference type="SMART" id="SM00215">
    <property type="entry name" value="VWC_out"/>
    <property type="match status" value="13"/>
</dbReference>
<dbReference type="CDD" id="cd19941">
    <property type="entry name" value="TIL"/>
    <property type="match status" value="1"/>
</dbReference>
<accession>A0ABM5GLJ4</accession>
<feature type="domain" description="VWFC" evidence="8">
    <location>
        <begin position="1520"/>
        <end position="1579"/>
    </location>
</feature>
<feature type="domain" description="VWFC" evidence="8">
    <location>
        <begin position="402"/>
        <end position="459"/>
    </location>
</feature>
<dbReference type="PROSITE" id="PS01208">
    <property type="entry name" value="VWFC_1"/>
    <property type="match status" value="10"/>
</dbReference>
<keyword evidence="4" id="KW-0677">Repeat</keyword>
<feature type="domain" description="VWFC" evidence="8">
    <location>
        <begin position="1882"/>
        <end position="1946"/>
    </location>
</feature>
<dbReference type="Gene3D" id="2.10.70.10">
    <property type="entry name" value="Complement Module, domain 1"/>
    <property type="match status" value="4"/>
</dbReference>
<feature type="region of interest" description="Disordered" evidence="6">
    <location>
        <begin position="299"/>
        <end position="321"/>
    </location>
</feature>
<evidence type="ECO:0000256" key="5">
    <source>
        <dbReference type="ARBA" id="ARBA00023157"/>
    </source>
</evidence>
<evidence type="ECO:0000259" key="9">
    <source>
        <dbReference type="PROSITE" id="PS51233"/>
    </source>
</evidence>
<keyword evidence="3 7" id="KW-0732">Signal</keyword>
<feature type="domain" description="VWFC" evidence="8">
    <location>
        <begin position="1818"/>
        <end position="1882"/>
    </location>
</feature>
<feature type="domain" description="VWFC" evidence="8">
    <location>
        <begin position="752"/>
        <end position="812"/>
    </location>
</feature>
<dbReference type="SUPFAM" id="SSF49899">
    <property type="entry name" value="Concanavalin A-like lectins/glucanases"/>
    <property type="match status" value="1"/>
</dbReference>
<keyword evidence="2" id="KW-0964">Secreted</keyword>
<dbReference type="SMART" id="SM00832">
    <property type="entry name" value="C8"/>
    <property type="match status" value="1"/>
</dbReference>
<feature type="domain" description="VWFC" evidence="8">
    <location>
        <begin position="872"/>
        <end position="931"/>
    </location>
</feature>
<feature type="domain" description="VWFC" evidence="8">
    <location>
        <begin position="576"/>
        <end position="635"/>
    </location>
</feature>
<evidence type="ECO:0000256" key="2">
    <source>
        <dbReference type="ARBA" id="ARBA00022525"/>
    </source>
</evidence>
<feature type="domain" description="VWFC" evidence="8">
    <location>
        <begin position="812"/>
        <end position="872"/>
    </location>
</feature>
<reference evidence="11" key="1">
    <citation type="submission" date="2025-08" db="UniProtKB">
        <authorList>
            <consortium name="RefSeq"/>
        </authorList>
    </citation>
    <scope>IDENTIFICATION</scope>
</reference>
<evidence type="ECO:0000256" key="6">
    <source>
        <dbReference type="SAM" id="MobiDB-lite"/>
    </source>
</evidence>
<feature type="domain" description="VWFC" evidence="8">
    <location>
        <begin position="1950"/>
        <end position="2010"/>
    </location>
</feature>
<evidence type="ECO:0000259" key="8">
    <source>
        <dbReference type="PROSITE" id="PS50184"/>
    </source>
</evidence>
<keyword evidence="10" id="KW-1185">Reference proteome</keyword>
<dbReference type="Proteomes" id="UP001652642">
    <property type="component" value="Chromosome 5"/>
</dbReference>
<dbReference type="InterPro" id="IPR001846">
    <property type="entry name" value="VWF_type-D"/>
</dbReference>
<evidence type="ECO:0000313" key="10">
    <source>
        <dbReference type="Proteomes" id="UP001652642"/>
    </source>
</evidence>
<feature type="domain" description="VWFC" evidence="8">
    <location>
        <begin position="1401"/>
        <end position="1460"/>
    </location>
</feature>
<sequence length="2352" mass="254621">MAGPGSAGGRLDALRCCAAALALLGSAWPAAAAEPPLHYYADNVLDLLEALNITRSVLGITKAKGPDPGVPAWKFRQRVPHLTLPWDYSVYLLSTLQGALGFHFVARQSRASEGTLISLASPAATQRDGRPLLQLVSSTRADQLRLDYRAVHNMEPARLVFPGGNPFSHGRWARVALNLEPQRISLFVNCQEPVVFEKGAGEDVLSLILPLDLQITFGSLLGDKTSKFLGYWQTAEISPTGFPHRPWHCDNLPDPDLLALSYTMPEERYMDLPGGHLPELNSLPPLEPPALTDIRHYQQEPSEADFPSPAAAGQSGAVSQEERIRRLEELVDGLGTMLDMVKEQNSDLLGRVKSLEECECRHVTCFWEGRRYEEGASWDQGLCTTCRCVRGKAECLLRRDRPHCLGCTDGHKEGESWTPEACQTCRCQDGQVFCQVEECAPALCQHPAIPQGKCCPECEGCLYQGRLLSNGQGYWEGPCAHCVCQAGTVQCQVAECPELSCRERYTPPGECCPVCHPGCEYEGQRYHEGDVFVAASNPCMNCSCLRSLVQCHPIQCPPLRCSKAVPQPGRCCPRCPACELEGRRLEPGQKVTTADGCQRCSCFEGELACTPAQLCPGPCTHGLPPALGSCCPDCSRCLYRGQVLLSGGESMGSHPCERCTCQDGNMVCSRVSCPKLDCAKTEDVPDQCCPRCQGCVDGATRREHNEEWTPAADPCLKCKCLEGNVHCKRRQCASLCRYPASPRPGTCCPVCDGCSWEGREYRSGETVRSRDPCALCLCTAGEVSCKDGASECPPTPCTHPGKPPGECCPTCKVCEFKTRLYQNGEAFTPAGAGPCLQCSCKDGNVRCQEQLCPPAPCSQPVREPGRCCPFCKVCVHDSVEFEDGTEWEPDEDPCSTCICHQGESVCSTNPCPPAPCQHPAQLQGECCPGCQRCSYNQRLYSNGQEFVDPESPCQRCQCTEGTVRCSAIVCPLVNCPRPEKKPGSCCPKCPGCTHENRVVAEGEEVPNLLNPCQACVCTGGELTCAKRPCPGALCAHPLPGSCCQNNCNGCNYAGKEYPNGAEFPHPTDKCRQCHCINGNVQCLTRRCPPLLCPEPFLMPGQCCPQCPAPPAGCLYLGLSYQHSERFYDPSDKCRDCMCSNATITCQRQPCAPVRCSHPLQEDCCRSCDGCLYHGKELPNGEQFADPEDRCSLCFCWEGSITCKPKACPPAECPYPVSGPCCKVCEGCEYLSKRYLNGQEFPDPRSACRVCSCSDGFVTCSEKPCYQAGCSHPVRMPGQCCPTCLGCFYNGITAGNGQTFPDPGDALCSQCTCQAGSVQCLRKLCAPALCAHPAPGPCGCPLCQGCIFQGREYKDNETFPSPDDPCEECHCLHGNVSCAPRLCPTPPCPHPSRDPCGCPTCDACRFHGRECQQGERFPDPQNACNQCQCLNGTVTCSPTPCPPTSCKRPITPPDQCCPQCTGACHYHGHLYKSGEAFSSPQDPCRTCSCLAEVVTCQPKPCPVQCTHPLPPMPPACCPSCEGCLFGSQRYANRQAFTSPADPCSHCTCLRGNVLCTPVVCPRAPCASPIRRPGQCCSQCPACRHAGQEYPEGSQWLSPLDPCQQCSCVDGEVSCEPLPCQATLCSHPAPGPGQCCPLCHDCFFEGERYAHGQAFKPESCLECTCQDGNVRCEMIQCPLTGCSHPVTEPGVCCPRCKGCTYEGRERPDGSRWLSSSTPCMACMCADGVATCAEIVCISSCINQIEVPGECCPLCADCSYEGRVYGPGESFQPGQDPCEICTCELMSDGERHLQCYRKQCPSLLDCPREQIQSPGAGRCCPTCAEALSNCTTSLVGNEIQATDEPCYSCQCKDLTWVCVHQGCPLLSCPAAERFTPHGACCPICDECVIEGEGRRVSDGENWTDDADSCVSCSCNLGHIECHIQECEPAVCQEGQVKVQPPGQCCAQCQGPASRCSHRGQTFGANERWQVDECTTCTCLSGEVHCRTERCPPTACAADEMPTLIPGMCCPHCVPRPATCVVFGDPHYRTFDGRMVHFQGSCTYVLAQDCDGGDFSIHVTNDDRGRQGVSWTKEVTVLVGDSTVRLLQDRVVMVDAQTVTLPFLKEPHLYIELKATTLLLNTNIGVKVLWNGRSHLEVSVAGTYKGQTCGLCGNFNSYPQDDLRLRSGQLTLSEASFGNSWKVTSANSTDRGSCADGTDVDPCKEAGYRSRKEANARCKALKLPPFERCHAAVPPEPFFASCVYDLCACGAAAAEDCLCEALEAYAAECRHAGLVLQWRSPTLCAVGCPQDRGYVFDECGPPCPKTCFNREVPLGVLESHCFKPCVPGCQCPAGLVEHESHCIVPESCPRIIYGTL</sequence>
<dbReference type="InterPro" id="IPR052424">
    <property type="entry name" value="Kielin_Chordin-BMP_Reg"/>
</dbReference>
<feature type="domain" description="VWFC" evidence="8">
    <location>
        <begin position="1579"/>
        <end position="1638"/>
    </location>
</feature>
<feature type="domain" description="VWFC" evidence="8">
    <location>
        <begin position="517"/>
        <end position="576"/>
    </location>
</feature>
<feature type="domain" description="VWFC" evidence="8">
    <location>
        <begin position="1461"/>
        <end position="1520"/>
    </location>
</feature>
<dbReference type="Gene3D" id="6.20.200.20">
    <property type="match status" value="22"/>
</dbReference>
<feature type="domain" description="VWFD" evidence="9">
    <location>
        <begin position="2014"/>
        <end position="2185"/>
    </location>
</feature>
<organism evidence="10 11">
    <name type="scientific">Pogona vitticeps</name>
    <name type="common">central bearded dragon</name>
    <dbReference type="NCBI Taxonomy" id="103695"/>
    <lineage>
        <taxon>Eukaryota</taxon>
        <taxon>Metazoa</taxon>
        <taxon>Chordata</taxon>
        <taxon>Craniata</taxon>
        <taxon>Vertebrata</taxon>
        <taxon>Euteleostomi</taxon>
        <taxon>Lepidosauria</taxon>
        <taxon>Squamata</taxon>
        <taxon>Bifurcata</taxon>
        <taxon>Unidentata</taxon>
        <taxon>Episquamata</taxon>
        <taxon>Toxicofera</taxon>
        <taxon>Iguania</taxon>
        <taxon>Acrodonta</taxon>
        <taxon>Agamidae</taxon>
        <taxon>Amphibolurinae</taxon>
        <taxon>Pogona</taxon>
    </lineage>
</organism>
<name>A0ABM5GLJ4_9SAUR</name>
<dbReference type="PROSITE" id="PS51233">
    <property type="entry name" value="VWFD"/>
    <property type="match status" value="1"/>
</dbReference>
<dbReference type="InterPro" id="IPR014853">
    <property type="entry name" value="VWF/SSPO/ZAN-like_Cys-rich_dom"/>
</dbReference>
<feature type="chain" id="PRO_5045232585" evidence="7">
    <location>
        <begin position="33"/>
        <end position="2352"/>
    </location>
</feature>